<dbReference type="InterPro" id="IPR029066">
    <property type="entry name" value="PLP-binding_barrel"/>
</dbReference>
<keyword evidence="6" id="KW-1185">Reference proteome</keyword>
<dbReference type="Proteomes" id="UP000595070">
    <property type="component" value="Chromosome"/>
</dbReference>
<dbReference type="PANTHER" id="PTHR43727:SF3">
    <property type="entry name" value="GROUP IV DECARBOXYLASE"/>
    <property type="match status" value="1"/>
</dbReference>
<dbReference type="PANTHER" id="PTHR43727">
    <property type="entry name" value="DIAMINOPIMELATE DECARBOXYLASE"/>
    <property type="match status" value="1"/>
</dbReference>
<dbReference type="InterPro" id="IPR009006">
    <property type="entry name" value="Ala_racemase/Decarboxylase_C"/>
</dbReference>
<sequence length="390" mass="44424">MKNEELLNIAKKHGTPSFLFDIQALLSRIKAMKDILDNKYELCFAMKANPFLTTYMSKNIEKIEVCSPGELQICIKLNILASQIIYSGVVKGYDDIVLALKYGVKTFTAESLSQLELINKCTLDLDIKICILLRLSAGSQFGMSKKDIIKAINILYKYKNIKFSGLHYYAGTQRKKIDLQLKDLNLLLDLKNEITSIIKMDEFIIEYAPGLSVNMFEDDDFSDTLKPLSILKTKLDELNLDRVKMRIELGRFMVQYCGYYLANILDVKNTGECDYCLLDGGINHVNYYGSIMGMKIPIMRHISINSNAYKQEKDYCICGALCTSGDVLVRRKQLDNPQIGDLIVFENIGAYSVTEGIYLFLSRALPKVLLLDNKNILVARDFKEIFELNF</sequence>
<keyword evidence="2" id="KW-0663">Pyridoxal phosphate</keyword>
<dbReference type="Pfam" id="PF00278">
    <property type="entry name" value="Orn_DAP_Arg_deC"/>
    <property type="match status" value="1"/>
</dbReference>
<dbReference type="SUPFAM" id="SSF51419">
    <property type="entry name" value="PLP-binding barrel"/>
    <property type="match status" value="1"/>
</dbReference>
<reference evidence="5 6" key="1">
    <citation type="submission" date="2020-10" db="EMBL/GenBank/DDBJ databases">
        <title>Campylobacter and Helicobacter PacBio genomes.</title>
        <authorList>
            <person name="Lane C."/>
        </authorList>
    </citation>
    <scope>NUCLEOTIDE SEQUENCE [LARGE SCALE GENOMIC DNA]</scope>
    <source>
        <strain evidence="5 6">2016D-0074</strain>
    </source>
</reference>
<name>A0ABX6TRS6_9BACT</name>
<dbReference type="RefSeq" id="WP_044598324.1">
    <property type="nucleotide sequence ID" value="NZ_CP063079.1"/>
</dbReference>
<dbReference type="Pfam" id="PF02784">
    <property type="entry name" value="Orn_Arg_deC_N"/>
    <property type="match status" value="1"/>
</dbReference>
<dbReference type="Gene3D" id="2.40.37.10">
    <property type="entry name" value="Lyase, Ornithine Decarboxylase, Chain A, domain 1"/>
    <property type="match status" value="1"/>
</dbReference>
<accession>A0ABX6TRS6</accession>
<evidence type="ECO:0000313" key="6">
    <source>
        <dbReference type="Proteomes" id="UP000595070"/>
    </source>
</evidence>
<evidence type="ECO:0000259" key="4">
    <source>
        <dbReference type="Pfam" id="PF02784"/>
    </source>
</evidence>
<protein>
    <submittedName>
        <fullName evidence="5">Ornithine/diaminopimelate decarboxylase</fullName>
    </submittedName>
</protein>
<evidence type="ECO:0000313" key="5">
    <source>
        <dbReference type="EMBL" id="QOQ88274.1"/>
    </source>
</evidence>
<proteinExistence type="predicted"/>
<dbReference type="InterPro" id="IPR022644">
    <property type="entry name" value="De-COase2_N"/>
</dbReference>
<evidence type="ECO:0000259" key="3">
    <source>
        <dbReference type="Pfam" id="PF00278"/>
    </source>
</evidence>
<dbReference type="EMBL" id="CP063079">
    <property type="protein sequence ID" value="QOQ88274.1"/>
    <property type="molecule type" value="Genomic_DNA"/>
</dbReference>
<evidence type="ECO:0000256" key="2">
    <source>
        <dbReference type="ARBA" id="ARBA00022898"/>
    </source>
</evidence>
<dbReference type="SUPFAM" id="SSF50621">
    <property type="entry name" value="Alanine racemase C-terminal domain-like"/>
    <property type="match status" value="1"/>
</dbReference>
<evidence type="ECO:0000256" key="1">
    <source>
        <dbReference type="ARBA" id="ARBA00001933"/>
    </source>
</evidence>
<dbReference type="Gene3D" id="3.20.20.10">
    <property type="entry name" value="Alanine racemase"/>
    <property type="match status" value="1"/>
</dbReference>
<feature type="domain" description="Orn/DAP/Arg decarboxylase 2 C-terminal" evidence="3">
    <location>
        <begin position="256"/>
        <end position="349"/>
    </location>
</feature>
<feature type="domain" description="Orn/DAP/Arg decarboxylase 2 N-terminal" evidence="4">
    <location>
        <begin position="25"/>
        <end position="254"/>
    </location>
</feature>
<gene>
    <name evidence="5" type="ORF">IMC75_04695</name>
</gene>
<organism evidence="5 6">
    <name type="scientific">Campylobacter peloridis</name>
    <dbReference type="NCBI Taxonomy" id="488546"/>
    <lineage>
        <taxon>Bacteria</taxon>
        <taxon>Pseudomonadati</taxon>
        <taxon>Campylobacterota</taxon>
        <taxon>Epsilonproteobacteria</taxon>
        <taxon>Campylobacterales</taxon>
        <taxon>Campylobacteraceae</taxon>
        <taxon>Campylobacter</taxon>
    </lineage>
</organism>
<dbReference type="InterPro" id="IPR022643">
    <property type="entry name" value="De-COase2_C"/>
</dbReference>
<comment type="cofactor">
    <cofactor evidence="1">
        <name>pyridoxal 5'-phosphate</name>
        <dbReference type="ChEBI" id="CHEBI:597326"/>
    </cofactor>
</comment>